<reference evidence="2" key="1">
    <citation type="submission" date="2022-11" db="EMBL/GenBank/DDBJ databases">
        <title>Genome Sequence of Cubamyces cubensis.</title>
        <authorList>
            <person name="Buettner E."/>
        </authorList>
    </citation>
    <scope>NUCLEOTIDE SEQUENCE</scope>
    <source>
        <strain evidence="2">MPL-01</strain>
    </source>
</reference>
<evidence type="ECO:0000313" key="2">
    <source>
        <dbReference type="EMBL" id="KAJ8489904.1"/>
    </source>
</evidence>
<dbReference type="Gene3D" id="1.25.40.20">
    <property type="entry name" value="Ankyrin repeat-containing domain"/>
    <property type="match status" value="1"/>
</dbReference>
<dbReference type="SUPFAM" id="SSF48403">
    <property type="entry name" value="Ankyrin repeat"/>
    <property type="match status" value="1"/>
</dbReference>
<name>A0AAD7XDR6_9APHY</name>
<organism evidence="2 3">
    <name type="scientific">Trametes cubensis</name>
    <dbReference type="NCBI Taxonomy" id="1111947"/>
    <lineage>
        <taxon>Eukaryota</taxon>
        <taxon>Fungi</taxon>
        <taxon>Dikarya</taxon>
        <taxon>Basidiomycota</taxon>
        <taxon>Agaricomycotina</taxon>
        <taxon>Agaricomycetes</taxon>
        <taxon>Polyporales</taxon>
        <taxon>Polyporaceae</taxon>
        <taxon>Trametes</taxon>
    </lineage>
</organism>
<dbReference type="Proteomes" id="UP001215151">
    <property type="component" value="Unassembled WGS sequence"/>
</dbReference>
<sequence>MSNGRTLALDHLPVELLYDIYTFSLSPSLPLTCKYLHAVFKSAPATLHAEYLIRCYEDAAANSASVRALGLISKVLRYPICTRQVLEAVLRSPECPYIPPRNDPQRRPTILPRHLFRNLAPRDLPGQRPWTEYDEPLPFLGFLYNDPRIPPPASDSHDGYALTRAVYAGFTPLVRFLLENDASPACRGNLAVTVAIRRKSLSLVRMLIERDGPGASDEPKMRGSKKRKLSAMEDGENEGADMQVAVGSGKRRGTKRRKLGDRVLVNPEMLKAAVKCNAHDIAEYLMREKGCVPDMQTVLMMGR</sequence>
<feature type="compositionally biased region" description="Basic and acidic residues" evidence="1">
    <location>
        <begin position="212"/>
        <end position="221"/>
    </location>
</feature>
<dbReference type="InterPro" id="IPR036770">
    <property type="entry name" value="Ankyrin_rpt-contain_sf"/>
</dbReference>
<evidence type="ECO:0000313" key="3">
    <source>
        <dbReference type="Proteomes" id="UP001215151"/>
    </source>
</evidence>
<protein>
    <submittedName>
        <fullName evidence="2">Uncharacterized protein</fullName>
    </submittedName>
</protein>
<dbReference type="AlphaFoldDB" id="A0AAD7XDR6"/>
<gene>
    <name evidence="2" type="ORF">ONZ51_g2613</name>
</gene>
<feature type="compositionally biased region" description="Basic residues" evidence="1">
    <location>
        <begin position="249"/>
        <end position="258"/>
    </location>
</feature>
<proteinExistence type="predicted"/>
<feature type="region of interest" description="Disordered" evidence="1">
    <location>
        <begin position="212"/>
        <end position="258"/>
    </location>
</feature>
<dbReference type="EMBL" id="JAPEVG010000042">
    <property type="protein sequence ID" value="KAJ8489904.1"/>
    <property type="molecule type" value="Genomic_DNA"/>
</dbReference>
<keyword evidence="3" id="KW-1185">Reference proteome</keyword>
<accession>A0AAD7XDR6</accession>
<evidence type="ECO:0000256" key="1">
    <source>
        <dbReference type="SAM" id="MobiDB-lite"/>
    </source>
</evidence>
<comment type="caution">
    <text evidence="2">The sequence shown here is derived from an EMBL/GenBank/DDBJ whole genome shotgun (WGS) entry which is preliminary data.</text>
</comment>